<feature type="region of interest" description="Disordered" evidence="1">
    <location>
        <begin position="223"/>
        <end position="256"/>
    </location>
</feature>
<sequence length="256" mass="26512">MGSIVNGIERVHAHRGHRRPVLAIAALVLLATGTAACSGDEEPAGIPTVSGSPTASQDATPGAGETPYLDVPTGVELTGQGSALSTGDQAVVAWEPKQGLIGVLDVTVDSLESTTLKKSFSGWKLPENLKTASPYFVRVTVENAGDTELGGRTIPLYAVDGDDTLVEASSFVTTYPACPSTPLPKKFAPGDRAKACLVYLLPDAGDLQAVSFRPTQDFNPITWSGDVVPYEPAKTDKGSKGSQGEGSKKNGKKSGS</sequence>
<gene>
    <name evidence="2" type="ORF">GCM10022215_12510</name>
</gene>
<feature type="region of interest" description="Disordered" evidence="1">
    <location>
        <begin position="41"/>
        <end position="68"/>
    </location>
</feature>
<keyword evidence="3" id="KW-1185">Reference proteome</keyword>
<accession>A0ABP7XF81</accession>
<dbReference type="EMBL" id="BAAAZH010000010">
    <property type="protein sequence ID" value="GAA4114421.1"/>
    <property type="molecule type" value="Genomic_DNA"/>
</dbReference>
<feature type="compositionally biased region" description="Polar residues" evidence="1">
    <location>
        <begin position="49"/>
        <end position="59"/>
    </location>
</feature>
<protein>
    <recommendedName>
        <fullName evidence="4">DUF4352 domain-containing protein</fullName>
    </recommendedName>
</protein>
<reference evidence="3" key="1">
    <citation type="journal article" date="2019" name="Int. J. Syst. Evol. Microbiol.">
        <title>The Global Catalogue of Microorganisms (GCM) 10K type strain sequencing project: providing services to taxonomists for standard genome sequencing and annotation.</title>
        <authorList>
            <consortium name="The Broad Institute Genomics Platform"/>
            <consortium name="The Broad Institute Genome Sequencing Center for Infectious Disease"/>
            <person name="Wu L."/>
            <person name="Ma J."/>
        </authorList>
    </citation>
    <scope>NUCLEOTIDE SEQUENCE [LARGE SCALE GENOMIC DNA]</scope>
    <source>
        <strain evidence="3">JCM 16703</strain>
    </source>
</reference>
<name>A0ABP7XF81_9ACTN</name>
<proteinExistence type="predicted"/>
<evidence type="ECO:0008006" key="4">
    <source>
        <dbReference type="Google" id="ProtNLM"/>
    </source>
</evidence>
<evidence type="ECO:0000313" key="3">
    <source>
        <dbReference type="Proteomes" id="UP001501495"/>
    </source>
</evidence>
<comment type="caution">
    <text evidence="2">The sequence shown here is derived from an EMBL/GenBank/DDBJ whole genome shotgun (WGS) entry which is preliminary data.</text>
</comment>
<evidence type="ECO:0000313" key="2">
    <source>
        <dbReference type="EMBL" id="GAA4114421.1"/>
    </source>
</evidence>
<dbReference type="RefSeq" id="WP_344732413.1">
    <property type="nucleotide sequence ID" value="NZ_BAAAZH010000010.1"/>
</dbReference>
<evidence type="ECO:0000256" key="1">
    <source>
        <dbReference type="SAM" id="MobiDB-lite"/>
    </source>
</evidence>
<dbReference type="Proteomes" id="UP001501495">
    <property type="component" value="Unassembled WGS sequence"/>
</dbReference>
<organism evidence="2 3">
    <name type="scientific">Nocardioides fonticola</name>
    <dbReference type="NCBI Taxonomy" id="450363"/>
    <lineage>
        <taxon>Bacteria</taxon>
        <taxon>Bacillati</taxon>
        <taxon>Actinomycetota</taxon>
        <taxon>Actinomycetes</taxon>
        <taxon>Propionibacteriales</taxon>
        <taxon>Nocardioidaceae</taxon>
        <taxon>Nocardioides</taxon>
    </lineage>
</organism>